<dbReference type="GO" id="GO:0051537">
    <property type="term" value="F:2 iron, 2 sulfur cluster binding"/>
    <property type="evidence" value="ECO:0007669"/>
    <property type="project" value="UniProtKB-KW"/>
</dbReference>
<dbReference type="Proteomes" id="UP000093694">
    <property type="component" value="Unassembled WGS sequence"/>
</dbReference>
<dbReference type="SUPFAM" id="SSF54292">
    <property type="entry name" value="2Fe-2S ferredoxin-like"/>
    <property type="match status" value="1"/>
</dbReference>
<keyword evidence="1" id="KW-0001">2Fe-2S</keyword>
<evidence type="ECO:0000313" key="8">
    <source>
        <dbReference type="EMBL" id="OBR96111.1"/>
    </source>
</evidence>
<dbReference type="EMBL" id="LITQ01000010">
    <property type="protein sequence ID" value="OAA93821.1"/>
    <property type="molecule type" value="Genomic_DNA"/>
</dbReference>
<dbReference type="EC" id="1.17.1.5" evidence="7"/>
<evidence type="ECO:0000313" key="7">
    <source>
        <dbReference type="EMBL" id="OAA93821.1"/>
    </source>
</evidence>
<dbReference type="Pfam" id="PF01799">
    <property type="entry name" value="Fer2_2"/>
    <property type="match status" value="1"/>
</dbReference>
<reference evidence="8 10" key="2">
    <citation type="journal article" date="2016" name="Front. Microbiol.">
        <title>Industrial Acetogenic Biocatalysts: A Comparative Metabolic and Genomic Analysis.</title>
        <authorList>
            <person name="Bengelsdorf F."/>
            <person name="Poehlein A."/>
            <person name="Sonja S."/>
            <person name="Erz C."/>
            <person name="Hummel T."/>
            <person name="Hoffmeister S."/>
            <person name="Daniel R."/>
            <person name="Durre P."/>
        </authorList>
    </citation>
    <scope>NUCLEOTIDE SEQUENCE [LARGE SCALE GENOMIC DNA]</scope>
    <source>
        <strain evidence="8 10">PTA-10522</strain>
    </source>
</reference>
<gene>
    <name evidence="7" type="primary">ndhS_2</name>
    <name evidence="8" type="synonym">ndhS_1</name>
    <name evidence="8" type="ORF">CLCOS_12000</name>
    <name evidence="7" type="ORF">WX73_04043</name>
</gene>
<dbReference type="GO" id="GO:0050138">
    <property type="term" value="F:nicotinate dehydrogenase activity"/>
    <property type="evidence" value="ECO:0007669"/>
    <property type="project" value="UniProtKB-EC"/>
</dbReference>
<protein>
    <submittedName>
        <fullName evidence="7">Nicotinate dehydrogenase small FeS subunit</fullName>
        <ecNumber evidence="7">1.17.1.5</ecNumber>
    </submittedName>
</protein>
<dbReference type="RefSeq" id="WP_063600726.1">
    <property type="nucleotide sequence ID" value="NZ_LITQ01000010.1"/>
</dbReference>
<dbReference type="PROSITE" id="PS51085">
    <property type="entry name" value="2FE2S_FER_2"/>
    <property type="match status" value="1"/>
</dbReference>
<dbReference type="Gene3D" id="3.10.20.30">
    <property type="match status" value="1"/>
</dbReference>
<accession>A0A166TL25</accession>
<dbReference type="PATRIC" id="fig|1705578.3.peg.4139"/>
<evidence type="ECO:0000256" key="3">
    <source>
        <dbReference type="ARBA" id="ARBA00023002"/>
    </source>
</evidence>
<feature type="domain" description="2Fe-2S ferredoxin-type" evidence="6">
    <location>
        <begin position="1"/>
        <end position="77"/>
    </location>
</feature>
<evidence type="ECO:0000259" key="6">
    <source>
        <dbReference type="PROSITE" id="PS51085"/>
    </source>
</evidence>
<evidence type="ECO:0000256" key="5">
    <source>
        <dbReference type="ARBA" id="ARBA00023014"/>
    </source>
</evidence>
<evidence type="ECO:0000256" key="2">
    <source>
        <dbReference type="ARBA" id="ARBA00022723"/>
    </source>
</evidence>
<dbReference type="InterPro" id="IPR036884">
    <property type="entry name" value="2Fe-2S-bd_dom_sf"/>
</dbReference>
<dbReference type="SUPFAM" id="SSF47741">
    <property type="entry name" value="CO dehydrogenase ISP C-domain like"/>
    <property type="match status" value="1"/>
</dbReference>
<evidence type="ECO:0000313" key="9">
    <source>
        <dbReference type="Proteomes" id="UP000077384"/>
    </source>
</evidence>
<comment type="caution">
    <text evidence="7">The sequence shown here is derived from an EMBL/GenBank/DDBJ whole genome shotgun (WGS) entry which is preliminary data.</text>
</comment>
<dbReference type="EMBL" id="LROR01000035">
    <property type="protein sequence ID" value="OBR96111.1"/>
    <property type="molecule type" value="Genomic_DNA"/>
</dbReference>
<keyword evidence="3 7" id="KW-0560">Oxidoreductase</keyword>
<dbReference type="GO" id="GO:0046872">
    <property type="term" value="F:metal ion binding"/>
    <property type="evidence" value="ECO:0007669"/>
    <property type="project" value="UniProtKB-KW"/>
</dbReference>
<dbReference type="InterPro" id="IPR012675">
    <property type="entry name" value="Beta-grasp_dom_sf"/>
</dbReference>
<keyword evidence="2" id="KW-0479">Metal-binding</keyword>
<dbReference type="PROSITE" id="PS00197">
    <property type="entry name" value="2FE2S_FER_1"/>
    <property type="match status" value="1"/>
</dbReference>
<evidence type="ECO:0000256" key="1">
    <source>
        <dbReference type="ARBA" id="ARBA00022714"/>
    </source>
</evidence>
<keyword evidence="10" id="KW-1185">Reference proteome</keyword>
<dbReference type="Proteomes" id="UP000077384">
    <property type="component" value="Unassembled WGS sequence"/>
</dbReference>
<organism evidence="7 9">
    <name type="scientific">Clostridium coskatii</name>
    <dbReference type="NCBI Taxonomy" id="1705578"/>
    <lineage>
        <taxon>Bacteria</taxon>
        <taxon>Bacillati</taxon>
        <taxon>Bacillota</taxon>
        <taxon>Clostridia</taxon>
        <taxon>Eubacteriales</taxon>
        <taxon>Clostridiaceae</taxon>
        <taxon>Clostridium</taxon>
    </lineage>
</organism>
<proteinExistence type="predicted"/>
<evidence type="ECO:0000256" key="4">
    <source>
        <dbReference type="ARBA" id="ARBA00023004"/>
    </source>
</evidence>
<dbReference type="InterPro" id="IPR006058">
    <property type="entry name" value="2Fe2S_fd_BS"/>
</dbReference>
<keyword evidence="5" id="KW-0411">Iron-sulfur</keyword>
<keyword evidence="4" id="KW-0408">Iron</keyword>
<dbReference type="InterPro" id="IPR036010">
    <property type="entry name" value="2Fe-2S_ferredoxin-like_sf"/>
</dbReference>
<dbReference type="InterPro" id="IPR002888">
    <property type="entry name" value="2Fe-2S-bd"/>
</dbReference>
<evidence type="ECO:0000313" key="10">
    <source>
        <dbReference type="Proteomes" id="UP000093694"/>
    </source>
</evidence>
<dbReference type="AlphaFoldDB" id="A0A166TL25"/>
<dbReference type="CDD" id="cd00207">
    <property type="entry name" value="fer2"/>
    <property type="match status" value="1"/>
</dbReference>
<dbReference type="InterPro" id="IPR001041">
    <property type="entry name" value="2Fe-2S_ferredoxin-type"/>
</dbReference>
<name>A0A166TL25_9CLOT</name>
<dbReference type="PANTHER" id="PTHR44379">
    <property type="entry name" value="OXIDOREDUCTASE WITH IRON-SULFUR SUBUNIT"/>
    <property type="match status" value="1"/>
</dbReference>
<dbReference type="Gene3D" id="1.10.150.120">
    <property type="entry name" value="[2Fe-2S]-binding domain"/>
    <property type="match status" value="1"/>
</dbReference>
<reference evidence="7 9" key="1">
    <citation type="journal article" date="2015" name="Biotechnol. Bioeng.">
        <title>Genome sequence and phenotypic characterization of Caulobacter segnis.</title>
        <authorList>
            <person name="Patel S."/>
            <person name="Fletcher B."/>
            <person name="Scott D.C."/>
            <person name="Ely B."/>
        </authorList>
    </citation>
    <scope>NUCLEOTIDE SEQUENCE [LARGE SCALE GENOMIC DNA]</scope>
    <source>
        <strain evidence="7 9">PS02</strain>
    </source>
</reference>
<sequence length="161" mass="17609">MKVNFNLNNKDVEIEASGVKRLLDVLREDFKLTGVKEGCGQGECGACAVIIDGKLVNSCCFPLANVMGSKVLTIEGLRNTKEFEVLDQCFKEAGAVQCGFCIPAMIMASYVLLIGNPKPKEEDIRRGISGNICRCTGYNMIIDAIKLASERGEKLWKALNQ</sequence>
<dbReference type="PANTHER" id="PTHR44379:SF8">
    <property type="entry name" value="XANTHINE DEHYDROGENASE IRON-SULFUR-BINDING SUBUNIT XDHC-RELATED"/>
    <property type="match status" value="1"/>
</dbReference>
<dbReference type="InterPro" id="IPR051452">
    <property type="entry name" value="Diverse_Oxidoreductases"/>
</dbReference>
<dbReference type="Pfam" id="PF00111">
    <property type="entry name" value="Fer2"/>
    <property type="match status" value="1"/>
</dbReference>